<reference evidence="4" key="1">
    <citation type="submission" date="2016-03" db="EMBL/GenBank/DDBJ databases">
        <authorList>
            <person name="Lee Y.-S."/>
            <person name="Choi Y.-L."/>
        </authorList>
    </citation>
    <scope>NUCLEOTIDE SEQUENCE [LARGE SCALE GENOMIC DNA]</scope>
    <source>
        <strain evidence="4">DAU221</strain>
    </source>
</reference>
<dbReference type="InterPro" id="IPR036513">
    <property type="entry name" value="STAS_dom_sf"/>
</dbReference>
<dbReference type="Pfam" id="PF13466">
    <property type="entry name" value="STAS_2"/>
    <property type="match status" value="1"/>
</dbReference>
<dbReference type="EMBL" id="CP014864">
    <property type="protein sequence ID" value="AMX02783.1"/>
    <property type="molecule type" value="Genomic_DNA"/>
</dbReference>
<evidence type="ECO:0000313" key="4">
    <source>
        <dbReference type="Proteomes" id="UP000076077"/>
    </source>
</evidence>
<reference evidence="2" key="2">
    <citation type="submission" date="2016-03" db="EMBL/GenBank/DDBJ databases">
        <authorList>
            <person name="Ploux O."/>
        </authorList>
    </citation>
    <scope>NUCLEOTIDE SEQUENCE [LARGE SCALE GENOMIC DNA]</scope>
    <source>
        <strain evidence="2">DAU221</strain>
    </source>
</reference>
<name>A0A143HM72_MICTH</name>
<protein>
    <submittedName>
        <fullName evidence="3">STAS domain-containing protein</fullName>
    </submittedName>
</protein>
<evidence type="ECO:0000259" key="1">
    <source>
        <dbReference type="PROSITE" id="PS50801"/>
    </source>
</evidence>
<evidence type="ECO:0000313" key="2">
    <source>
        <dbReference type="EMBL" id="AMX02783.1"/>
    </source>
</evidence>
<dbReference type="OrthoDB" id="278639at2"/>
<dbReference type="SUPFAM" id="SSF52091">
    <property type="entry name" value="SpoIIaa-like"/>
    <property type="match status" value="1"/>
</dbReference>
<dbReference type="InterPro" id="IPR058548">
    <property type="entry name" value="MlaB-like_STAS"/>
</dbReference>
<dbReference type="PROSITE" id="PS50801">
    <property type="entry name" value="STAS"/>
    <property type="match status" value="1"/>
</dbReference>
<dbReference type="Gene3D" id="3.30.750.24">
    <property type="entry name" value="STAS domain"/>
    <property type="match status" value="1"/>
</dbReference>
<dbReference type="RefSeq" id="WP_067153742.1">
    <property type="nucleotide sequence ID" value="NZ_CP014864.1"/>
</dbReference>
<sequence>MAVSEQFTARISTELSESGDALTIRVTGNFDFNIHRDFLRAYQDLSPAPRRYCIDLSETQHMDSAALGMLLLLRDHCMRECTYAGECCIELRNANTDVCRLLAVSNFDKLFTICPGL</sequence>
<dbReference type="Proteomes" id="UP001209730">
    <property type="component" value="Unassembled WGS sequence"/>
</dbReference>
<dbReference type="EMBL" id="JAPHQB010000008">
    <property type="protein sequence ID" value="MCX2801451.1"/>
    <property type="molecule type" value="Genomic_DNA"/>
</dbReference>
<feature type="domain" description="STAS" evidence="1">
    <location>
        <begin position="11"/>
        <end position="117"/>
    </location>
</feature>
<dbReference type="GeneID" id="76608281"/>
<reference evidence="3" key="3">
    <citation type="submission" date="2022-11" db="EMBL/GenBank/DDBJ databases">
        <title>Chitin-degrading and fungicidal potential of chitinolytic bacterial strains from marine environment of the Pacific Ocean regions.</title>
        <authorList>
            <person name="Pentekhina I."/>
            <person name="Nedashkovskaya O."/>
            <person name="Seitkalieva A."/>
            <person name="Podvolotskaya A."/>
            <person name="Tekutyeva L."/>
            <person name="Balabanova L."/>
        </authorList>
    </citation>
    <scope>NUCLEOTIDE SEQUENCE</scope>
    <source>
        <strain evidence="3">KMM 6838</strain>
    </source>
</reference>
<dbReference type="InterPro" id="IPR002645">
    <property type="entry name" value="STAS_dom"/>
</dbReference>
<keyword evidence="4" id="KW-1185">Reference proteome</keyword>
<evidence type="ECO:0000313" key="3">
    <source>
        <dbReference type="EMBL" id="MCX2801451.1"/>
    </source>
</evidence>
<dbReference type="KEGG" id="mthd:A3224_09485"/>
<dbReference type="STRING" id="252514.A3224_09485"/>
<dbReference type="CDD" id="cd07043">
    <property type="entry name" value="STAS_anti-anti-sigma_factors"/>
    <property type="match status" value="1"/>
</dbReference>
<proteinExistence type="predicted"/>
<organism evidence="2 4">
    <name type="scientific">Microbulbifer thermotolerans</name>
    <dbReference type="NCBI Taxonomy" id="252514"/>
    <lineage>
        <taxon>Bacteria</taxon>
        <taxon>Pseudomonadati</taxon>
        <taxon>Pseudomonadota</taxon>
        <taxon>Gammaproteobacteria</taxon>
        <taxon>Cellvibrionales</taxon>
        <taxon>Microbulbiferaceae</taxon>
        <taxon>Microbulbifer</taxon>
    </lineage>
</organism>
<dbReference type="Proteomes" id="UP000076077">
    <property type="component" value="Chromosome"/>
</dbReference>
<dbReference type="AlphaFoldDB" id="A0A143HM72"/>
<accession>A0A143HM72</accession>
<gene>
    <name evidence="2" type="ORF">A3224_09485</name>
    <name evidence="3" type="ORF">OQJ68_06570</name>
</gene>